<dbReference type="EMBL" id="GL883109">
    <property type="protein sequence ID" value="EGG06281.1"/>
    <property type="molecule type" value="Genomic_DNA"/>
</dbReference>
<keyword evidence="2" id="KW-1185">Reference proteome</keyword>
<dbReference type="InParanoid" id="F4RN49"/>
<evidence type="ECO:0000313" key="2">
    <source>
        <dbReference type="Proteomes" id="UP000001072"/>
    </source>
</evidence>
<organism evidence="2">
    <name type="scientific">Melampsora larici-populina (strain 98AG31 / pathotype 3-4-7)</name>
    <name type="common">Poplar leaf rust fungus</name>
    <dbReference type="NCBI Taxonomy" id="747676"/>
    <lineage>
        <taxon>Eukaryota</taxon>
        <taxon>Fungi</taxon>
        <taxon>Dikarya</taxon>
        <taxon>Basidiomycota</taxon>
        <taxon>Pucciniomycotina</taxon>
        <taxon>Pucciniomycetes</taxon>
        <taxon>Pucciniales</taxon>
        <taxon>Melampsoraceae</taxon>
        <taxon>Melampsora</taxon>
    </lineage>
</organism>
<dbReference type="VEuPathDB" id="FungiDB:MELLADRAFT_87389"/>
<dbReference type="HOGENOM" id="CLU_092867_0_0_1"/>
<name>F4RN49_MELLP</name>
<dbReference type="AlphaFoldDB" id="F4RN49"/>
<dbReference type="Proteomes" id="UP000001072">
    <property type="component" value="Unassembled WGS sequence"/>
</dbReference>
<gene>
    <name evidence="1" type="ORF">MELLADRAFT_87389</name>
</gene>
<reference evidence="2" key="1">
    <citation type="journal article" date="2011" name="Proc. Natl. Acad. Sci. U.S.A.">
        <title>Obligate biotrophy features unraveled by the genomic analysis of rust fungi.</title>
        <authorList>
            <person name="Duplessis S."/>
            <person name="Cuomo C.A."/>
            <person name="Lin Y.-C."/>
            <person name="Aerts A."/>
            <person name="Tisserant E."/>
            <person name="Veneault-Fourrey C."/>
            <person name="Joly D.L."/>
            <person name="Hacquard S."/>
            <person name="Amselem J."/>
            <person name="Cantarel B.L."/>
            <person name="Chiu R."/>
            <person name="Coutinho P.M."/>
            <person name="Feau N."/>
            <person name="Field M."/>
            <person name="Frey P."/>
            <person name="Gelhaye E."/>
            <person name="Goldberg J."/>
            <person name="Grabherr M.G."/>
            <person name="Kodira C.D."/>
            <person name="Kohler A."/>
            <person name="Kuees U."/>
            <person name="Lindquist E.A."/>
            <person name="Lucas S.M."/>
            <person name="Mago R."/>
            <person name="Mauceli E."/>
            <person name="Morin E."/>
            <person name="Murat C."/>
            <person name="Pangilinan J.L."/>
            <person name="Park R."/>
            <person name="Pearson M."/>
            <person name="Quesneville H."/>
            <person name="Rouhier N."/>
            <person name="Sakthikumar S."/>
            <person name="Salamov A.A."/>
            <person name="Schmutz J."/>
            <person name="Selles B."/>
            <person name="Shapiro H."/>
            <person name="Tanguay P."/>
            <person name="Tuskan G.A."/>
            <person name="Henrissat B."/>
            <person name="Van de Peer Y."/>
            <person name="Rouze P."/>
            <person name="Ellis J.G."/>
            <person name="Dodds P.N."/>
            <person name="Schein J.E."/>
            <person name="Zhong S."/>
            <person name="Hamelin R.C."/>
            <person name="Grigoriev I.V."/>
            <person name="Szabo L.J."/>
            <person name="Martin F."/>
        </authorList>
    </citation>
    <scope>NUCLEOTIDE SEQUENCE [LARGE SCALE GENOMIC DNA]</scope>
    <source>
        <strain evidence="2">98AG31 / pathotype 3-4-7</strain>
    </source>
</reference>
<dbReference type="RefSeq" id="XP_007410519.1">
    <property type="nucleotide sequence ID" value="XM_007410457.1"/>
</dbReference>
<sequence length="222" mass="24767">MKYHPMARFPLRFSSIFWTRHDVEHDESEVFKCFESNVIIVADDAEGVPLMIAAKKHETILRRGRAYRIEGQVAAGGRNSISTVFEDVVNTIAIDQAEVRVNALVNKVSAHGVGQIVDWDLRSASEEGCYNEVIKVLHWCTGSSGERVEFHANWLINAQVAESISGDALCAGNVIGLRGNVTGFLSRDNTWEIQVTEILLVQCELKRRQSRRQQGLSPATSE</sequence>
<dbReference type="GeneID" id="18934498"/>
<protein>
    <submittedName>
        <fullName evidence="1">Uncharacterized protein</fullName>
    </submittedName>
</protein>
<proteinExistence type="predicted"/>
<evidence type="ECO:0000313" key="1">
    <source>
        <dbReference type="EMBL" id="EGG06281.1"/>
    </source>
</evidence>
<accession>F4RN49</accession>
<dbReference type="KEGG" id="mlr:MELLADRAFT_87389"/>